<organism evidence="1 2">
    <name type="scientific">Elusimicrobium minutum (strain Pei191)</name>
    <dbReference type="NCBI Taxonomy" id="445932"/>
    <lineage>
        <taxon>Bacteria</taxon>
        <taxon>Pseudomonadati</taxon>
        <taxon>Elusimicrobiota</taxon>
        <taxon>Elusimicrobia</taxon>
        <taxon>Elusimicrobiales</taxon>
        <taxon>Elusimicrobiaceae</taxon>
        <taxon>Elusimicrobium</taxon>
    </lineage>
</organism>
<dbReference type="Proteomes" id="UP000001029">
    <property type="component" value="Chromosome"/>
</dbReference>
<dbReference type="STRING" id="445932.Emin_1074"/>
<evidence type="ECO:0000313" key="1">
    <source>
        <dbReference type="EMBL" id="ACC98626.1"/>
    </source>
</evidence>
<evidence type="ECO:0000313" key="2">
    <source>
        <dbReference type="Proteomes" id="UP000001029"/>
    </source>
</evidence>
<proteinExistence type="predicted"/>
<dbReference type="EMBL" id="CP001055">
    <property type="protein sequence ID" value="ACC98626.1"/>
    <property type="molecule type" value="Genomic_DNA"/>
</dbReference>
<dbReference type="AlphaFoldDB" id="B2KDN0"/>
<keyword evidence="2" id="KW-1185">Reference proteome</keyword>
<sequence>MIKKILNFFVPSKLKNLFSGLQNFLSGKKTYIAAAIIMLEALLMFVEQLTGINGVTGLVDFIKNIASNEAFIRFAEALAVFGIRAALPSVKRS</sequence>
<accession>B2KDN0</accession>
<dbReference type="KEGG" id="emi:Emin_1074"/>
<dbReference type="HOGENOM" id="CLU_2395080_0_0_0"/>
<gene>
    <name evidence="1" type="ordered locus">Emin_1074</name>
</gene>
<reference evidence="1 2" key="1">
    <citation type="journal article" date="2009" name="Appl. Environ. Microbiol.">
        <title>Genomic analysis of 'Elusimicrobium minutum,' the first cultivated representative of the phylum 'Elusimicrobia' (formerly termite group 1).</title>
        <authorList>
            <person name="Herlemann D.P.R."/>
            <person name="Geissinger O."/>
            <person name="Ikeda-Ohtsubo W."/>
            <person name="Kunin V."/>
            <person name="Sun H."/>
            <person name="Lapidus A."/>
            <person name="Hugenholtz P."/>
            <person name="Brune A."/>
        </authorList>
    </citation>
    <scope>NUCLEOTIDE SEQUENCE [LARGE SCALE GENOMIC DNA]</scope>
    <source>
        <strain evidence="1 2">Pei191</strain>
    </source>
</reference>
<dbReference type="RefSeq" id="WP_012415241.1">
    <property type="nucleotide sequence ID" value="NC_010644.1"/>
</dbReference>
<name>B2KDN0_ELUMP</name>
<protein>
    <submittedName>
        <fullName evidence="1">Uncharacterized protein</fullName>
    </submittedName>
</protein>